<dbReference type="PANTHER" id="PTHR33067:SF9">
    <property type="entry name" value="RNA-DIRECTED DNA POLYMERASE"/>
    <property type="match status" value="1"/>
</dbReference>
<reference evidence="2" key="2">
    <citation type="submission" date="2025-08" db="UniProtKB">
        <authorList>
            <consortium name="RefSeq"/>
        </authorList>
    </citation>
    <scope>IDENTIFICATION</scope>
</reference>
<sequence length="262" mass="29783">MPGYAKFMKDMVTEKGAVNFEDDDRLQHCSAIAARSLVQKKEDPGAFTIPCTVGLLNFYESLCDLGASINLIPLSIYKKIGVGDPKPTAIRLLIDDRTVPIILGRPFLANGRAIVDMEKGHMNFRVKIEEWLHVESLKKIMMNFASDITEDYDDWVAAFERFEYRSKPKRLELDIKNNESPTAKPYIEKAPKLEFKALPAHLRYIFLGINETLPVIIAEDLNGKQFECLVAVLKRFKRAIGWTTIDIIEIPPGIFSYSIQLM</sequence>
<keyword evidence="1" id="KW-1185">Reference proteome</keyword>
<name>A0ABM1GZV8_SOLPN</name>
<protein>
    <submittedName>
        <fullName evidence="2">Uncharacterized protein LOC107022164</fullName>
    </submittedName>
</protein>
<dbReference type="Proteomes" id="UP000694930">
    <property type="component" value="Chromosome 6"/>
</dbReference>
<dbReference type="Gene3D" id="2.40.70.10">
    <property type="entry name" value="Acid Proteases"/>
    <property type="match status" value="1"/>
</dbReference>
<dbReference type="PANTHER" id="PTHR33067">
    <property type="entry name" value="RNA-DIRECTED DNA POLYMERASE-RELATED"/>
    <property type="match status" value="1"/>
</dbReference>
<dbReference type="GeneID" id="107022164"/>
<dbReference type="InterPro" id="IPR021109">
    <property type="entry name" value="Peptidase_aspartic_dom_sf"/>
</dbReference>
<proteinExistence type="predicted"/>
<gene>
    <name evidence="2" type="primary">LOC107022164</name>
</gene>
<dbReference type="RefSeq" id="XP_015078340.1">
    <property type="nucleotide sequence ID" value="XM_015222854.1"/>
</dbReference>
<evidence type="ECO:0000313" key="1">
    <source>
        <dbReference type="Proteomes" id="UP000694930"/>
    </source>
</evidence>
<reference evidence="1" key="1">
    <citation type="journal article" date="2014" name="Nat. Genet.">
        <title>The genome of the stress-tolerant wild tomato species Solanum pennellii.</title>
        <authorList>
            <person name="Bolger A."/>
            <person name="Scossa F."/>
            <person name="Bolger M.E."/>
            <person name="Lanz C."/>
            <person name="Maumus F."/>
            <person name="Tohge T."/>
            <person name="Quesneville H."/>
            <person name="Alseekh S."/>
            <person name="Sorensen I."/>
            <person name="Lichtenstein G."/>
            <person name="Fich E.A."/>
            <person name="Conte M."/>
            <person name="Keller H."/>
            <person name="Schneeberger K."/>
            <person name="Schwacke R."/>
            <person name="Ofner I."/>
            <person name="Vrebalov J."/>
            <person name="Xu Y."/>
            <person name="Osorio S."/>
            <person name="Aflitos S.A."/>
            <person name="Schijlen E."/>
            <person name="Jimenez-Gomez J.M."/>
            <person name="Ryngajllo M."/>
            <person name="Kimura S."/>
            <person name="Kumar R."/>
            <person name="Koenig D."/>
            <person name="Headland L.R."/>
            <person name="Maloof J.N."/>
            <person name="Sinha N."/>
            <person name="van Ham R.C."/>
            <person name="Lankhorst R.K."/>
            <person name="Mao L."/>
            <person name="Vogel A."/>
            <person name="Arsova B."/>
            <person name="Panstruga R."/>
            <person name="Fei Z."/>
            <person name="Rose J.K."/>
            <person name="Zamir D."/>
            <person name="Carrari F."/>
            <person name="Giovannoni J.J."/>
            <person name="Weigel D."/>
            <person name="Usadel B."/>
            <person name="Fernie A.R."/>
        </authorList>
    </citation>
    <scope>NUCLEOTIDE SEQUENCE [LARGE SCALE GENOMIC DNA]</scope>
    <source>
        <strain evidence="1">cv. LA0716</strain>
    </source>
</reference>
<organism evidence="1 2">
    <name type="scientific">Solanum pennellii</name>
    <name type="common">Tomato</name>
    <name type="synonym">Lycopersicon pennellii</name>
    <dbReference type="NCBI Taxonomy" id="28526"/>
    <lineage>
        <taxon>Eukaryota</taxon>
        <taxon>Viridiplantae</taxon>
        <taxon>Streptophyta</taxon>
        <taxon>Embryophyta</taxon>
        <taxon>Tracheophyta</taxon>
        <taxon>Spermatophyta</taxon>
        <taxon>Magnoliopsida</taxon>
        <taxon>eudicotyledons</taxon>
        <taxon>Gunneridae</taxon>
        <taxon>Pentapetalae</taxon>
        <taxon>asterids</taxon>
        <taxon>lamiids</taxon>
        <taxon>Solanales</taxon>
        <taxon>Solanaceae</taxon>
        <taxon>Solanoideae</taxon>
        <taxon>Solaneae</taxon>
        <taxon>Solanum</taxon>
        <taxon>Solanum subgen. Lycopersicon</taxon>
    </lineage>
</organism>
<evidence type="ECO:0000313" key="2">
    <source>
        <dbReference type="RefSeq" id="XP_015078340.1"/>
    </source>
</evidence>
<accession>A0ABM1GZV8</accession>